<dbReference type="STRING" id="1314782.A0A165UJ36"/>
<dbReference type="GO" id="GO:0003924">
    <property type="term" value="F:GTPase activity"/>
    <property type="evidence" value="ECO:0007669"/>
    <property type="project" value="InterPro"/>
</dbReference>
<proteinExistence type="predicted"/>
<dbReference type="Proteomes" id="UP000076761">
    <property type="component" value="Unassembled WGS sequence"/>
</dbReference>
<dbReference type="Gene3D" id="3.40.50.300">
    <property type="entry name" value="P-loop containing nucleotide triphosphate hydrolases"/>
    <property type="match status" value="1"/>
</dbReference>
<evidence type="ECO:0000256" key="2">
    <source>
        <dbReference type="ARBA" id="ARBA00023134"/>
    </source>
</evidence>
<name>A0A165UJ36_9AGAM</name>
<keyword evidence="7" id="KW-1185">Reference proteome</keyword>
<gene>
    <name evidence="6" type="ORF">NEOLEDRAFT_1058760</name>
</gene>
<dbReference type="FunCoup" id="A0A165UJ36">
    <property type="interactions" value="394"/>
</dbReference>
<organism evidence="6 7">
    <name type="scientific">Neolentinus lepideus HHB14362 ss-1</name>
    <dbReference type="NCBI Taxonomy" id="1314782"/>
    <lineage>
        <taxon>Eukaryota</taxon>
        <taxon>Fungi</taxon>
        <taxon>Dikarya</taxon>
        <taxon>Basidiomycota</taxon>
        <taxon>Agaricomycotina</taxon>
        <taxon>Agaricomycetes</taxon>
        <taxon>Gloeophyllales</taxon>
        <taxon>Gloeophyllaceae</taxon>
        <taxon>Neolentinus</taxon>
    </lineage>
</organism>
<dbReference type="Pfam" id="PF01926">
    <property type="entry name" value="MMR_HSR1"/>
    <property type="match status" value="1"/>
</dbReference>
<dbReference type="InterPro" id="IPR006169">
    <property type="entry name" value="GTP1_OBG_dom"/>
</dbReference>
<dbReference type="SUPFAM" id="SSF52540">
    <property type="entry name" value="P-loop containing nucleoside triphosphate hydrolases"/>
    <property type="match status" value="1"/>
</dbReference>
<protein>
    <submittedName>
        <fullName evidence="6">GTP-binding protein Obg/CgtA</fullName>
    </submittedName>
</protein>
<dbReference type="PANTHER" id="PTHR11702">
    <property type="entry name" value="DEVELOPMENTALLY REGULATED GTP-BINDING PROTEIN-RELATED"/>
    <property type="match status" value="1"/>
</dbReference>
<evidence type="ECO:0000256" key="1">
    <source>
        <dbReference type="ARBA" id="ARBA00022741"/>
    </source>
</evidence>
<dbReference type="PANTHER" id="PTHR11702:SF31">
    <property type="entry name" value="MITOCHONDRIAL RIBOSOME-ASSOCIATED GTPASE 2"/>
    <property type="match status" value="1"/>
</dbReference>
<dbReference type="InterPro" id="IPR045086">
    <property type="entry name" value="OBG_GTPase"/>
</dbReference>
<dbReference type="InterPro" id="IPR031167">
    <property type="entry name" value="G_OBG"/>
</dbReference>
<dbReference type="Gene3D" id="2.70.210.12">
    <property type="entry name" value="GTP1/OBG domain"/>
    <property type="match status" value="1"/>
</dbReference>
<dbReference type="GO" id="GO:0005525">
    <property type="term" value="F:GTP binding"/>
    <property type="evidence" value="ECO:0007669"/>
    <property type="project" value="UniProtKB-KW"/>
</dbReference>
<dbReference type="InParanoid" id="A0A165UJ36"/>
<feature type="region of interest" description="Disordered" evidence="3">
    <location>
        <begin position="347"/>
        <end position="371"/>
    </location>
</feature>
<feature type="compositionally biased region" description="Polar residues" evidence="3">
    <location>
        <begin position="353"/>
        <end position="364"/>
    </location>
</feature>
<evidence type="ECO:0000259" key="4">
    <source>
        <dbReference type="PROSITE" id="PS51710"/>
    </source>
</evidence>
<dbReference type="EMBL" id="KV425558">
    <property type="protein sequence ID" value="KZT28245.1"/>
    <property type="molecule type" value="Genomic_DNA"/>
</dbReference>
<dbReference type="InterPro" id="IPR006073">
    <property type="entry name" value="GTP-bd"/>
</dbReference>
<dbReference type="AlphaFoldDB" id="A0A165UJ36"/>
<accession>A0A165UJ36</accession>
<evidence type="ECO:0000256" key="3">
    <source>
        <dbReference type="SAM" id="MobiDB-lite"/>
    </source>
</evidence>
<dbReference type="CDD" id="cd01898">
    <property type="entry name" value="Obg"/>
    <property type="match status" value="1"/>
</dbReference>
<sequence>MRRRRRTDAKRRQRGETFMDQRIVHIRGGKGGDGCVAFHREKWKPMGPPSGGNGGTGSSIYLLPTPHLTTLSSVPRIVKGASGGAGGGTWRNGKDAEPTIVRVPLGTVVKQLSRDDPRRAKDAQERFEERLQEFREEERWKKIRERRWVHYPGFEDDNLQRETFREADRMLAMEERMLINRRVLRGLIHLDLDKAVETPETEKDPDAPLGLPRAKNWGYLIAEGGAGGLGNPHFLSKTNRSPKTASRGRDGEWISLELELKILADVAMVGMPNAGKSTLVRALTGGRVKSEIAGFAFTTLNPVVGVVRIGPEGWLGGDGDAVYDETALEKNRLREGMDVRGYVESTDMDDETTPVTDGVSSETNAHARPSYDSTIGESFRFTITDNPGLIEHASENKGLGHSFLRSIERSHALVYVVDLSSQVPWEELRILKDELEKYREGMSSKARMVIANKADLLGQEGEEDAEEAKCKFARLEEYVRMEMGADAEGRSLDVVPVSAKYAMNLRKVVGLMVRYVDEARSKVAVQDDDESTLPLDGYEC</sequence>
<evidence type="ECO:0000259" key="5">
    <source>
        <dbReference type="PROSITE" id="PS51883"/>
    </source>
</evidence>
<dbReference type="PROSITE" id="PS51710">
    <property type="entry name" value="G_OBG"/>
    <property type="match status" value="1"/>
</dbReference>
<keyword evidence="1" id="KW-0547">Nucleotide-binding</keyword>
<dbReference type="InterPro" id="IPR036726">
    <property type="entry name" value="GTP1_OBG_dom_sf"/>
</dbReference>
<evidence type="ECO:0000313" key="7">
    <source>
        <dbReference type="Proteomes" id="UP000076761"/>
    </source>
</evidence>
<dbReference type="InterPro" id="IPR027417">
    <property type="entry name" value="P-loop_NTPase"/>
</dbReference>
<reference evidence="6 7" key="1">
    <citation type="journal article" date="2016" name="Mol. Biol. Evol.">
        <title>Comparative Genomics of Early-Diverging Mushroom-Forming Fungi Provides Insights into the Origins of Lignocellulose Decay Capabilities.</title>
        <authorList>
            <person name="Nagy L.G."/>
            <person name="Riley R."/>
            <person name="Tritt A."/>
            <person name="Adam C."/>
            <person name="Daum C."/>
            <person name="Floudas D."/>
            <person name="Sun H."/>
            <person name="Yadav J.S."/>
            <person name="Pangilinan J."/>
            <person name="Larsson K.H."/>
            <person name="Matsuura K."/>
            <person name="Barry K."/>
            <person name="Labutti K."/>
            <person name="Kuo R."/>
            <person name="Ohm R.A."/>
            <person name="Bhattacharya S.S."/>
            <person name="Shirouzu T."/>
            <person name="Yoshinaga Y."/>
            <person name="Martin F.M."/>
            <person name="Grigoriev I.V."/>
            <person name="Hibbett D.S."/>
        </authorList>
    </citation>
    <scope>NUCLEOTIDE SEQUENCE [LARGE SCALE GENOMIC DNA]</scope>
    <source>
        <strain evidence="6 7">HHB14362 ss-1</strain>
    </source>
</reference>
<evidence type="ECO:0000313" key="6">
    <source>
        <dbReference type="EMBL" id="KZT28245.1"/>
    </source>
</evidence>
<dbReference type="OrthoDB" id="347018at2759"/>
<feature type="domain" description="Obg" evidence="5">
    <location>
        <begin position="16"/>
        <end position="263"/>
    </location>
</feature>
<dbReference type="Pfam" id="PF01018">
    <property type="entry name" value="GTP1_OBG"/>
    <property type="match status" value="2"/>
</dbReference>
<feature type="domain" description="OBG-type G" evidence="4">
    <location>
        <begin position="264"/>
        <end position="517"/>
    </location>
</feature>
<keyword evidence="2" id="KW-0342">GTP-binding</keyword>
<dbReference type="GO" id="GO:0005739">
    <property type="term" value="C:mitochondrion"/>
    <property type="evidence" value="ECO:0007669"/>
    <property type="project" value="TreeGrafter"/>
</dbReference>
<dbReference type="GO" id="GO:0042254">
    <property type="term" value="P:ribosome biogenesis"/>
    <property type="evidence" value="ECO:0007669"/>
    <property type="project" value="UniProtKB-UniRule"/>
</dbReference>
<dbReference type="SUPFAM" id="SSF82051">
    <property type="entry name" value="Obg GTP-binding protein N-terminal domain"/>
    <property type="match status" value="1"/>
</dbReference>
<dbReference type="PROSITE" id="PS51883">
    <property type="entry name" value="OBG"/>
    <property type="match status" value="1"/>
</dbReference>